<feature type="compositionally biased region" description="Polar residues" evidence="5">
    <location>
        <begin position="763"/>
        <end position="779"/>
    </location>
</feature>
<dbReference type="SMART" id="SM00398">
    <property type="entry name" value="HMG"/>
    <property type="match status" value="1"/>
</dbReference>
<keyword evidence="3 4" id="KW-0539">Nucleus</keyword>
<keyword evidence="2 4" id="KW-0238">DNA-binding</keyword>
<comment type="caution">
    <text evidence="7">The sequence shown here is derived from an EMBL/GenBank/DDBJ whole genome shotgun (WGS) entry which is preliminary data.</text>
</comment>
<feature type="compositionally biased region" description="Low complexity" evidence="5">
    <location>
        <begin position="675"/>
        <end position="715"/>
    </location>
</feature>
<dbReference type="InterPro" id="IPR036910">
    <property type="entry name" value="HMG_box_dom_sf"/>
</dbReference>
<evidence type="ECO:0000256" key="1">
    <source>
        <dbReference type="ARBA" id="ARBA00004123"/>
    </source>
</evidence>
<dbReference type="Pfam" id="PF00505">
    <property type="entry name" value="HMG_box"/>
    <property type="match status" value="1"/>
</dbReference>
<dbReference type="AlphaFoldDB" id="A0A9D3XKK8"/>
<proteinExistence type="predicted"/>
<feature type="compositionally biased region" description="Pro residues" evidence="5">
    <location>
        <begin position="20"/>
        <end position="33"/>
    </location>
</feature>
<feature type="domain" description="HMG box" evidence="6">
    <location>
        <begin position="494"/>
        <end position="562"/>
    </location>
</feature>
<dbReference type="PANTHER" id="PTHR45781">
    <property type="entry name" value="AGAP000281-PA"/>
    <property type="match status" value="1"/>
</dbReference>
<dbReference type="InterPro" id="IPR009071">
    <property type="entry name" value="HMG_box_dom"/>
</dbReference>
<dbReference type="GO" id="GO:0005634">
    <property type="term" value="C:nucleus"/>
    <property type="evidence" value="ECO:0007669"/>
    <property type="project" value="UniProtKB-SubCell"/>
</dbReference>
<evidence type="ECO:0000313" key="7">
    <source>
        <dbReference type="EMBL" id="KAH1181526.1"/>
    </source>
</evidence>
<dbReference type="EMBL" id="JAHDVG010000468">
    <property type="protein sequence ID" value="KAH1181526.1"/>
    <property type="molecule type" value="Genomic_DNA"/>
</dbReference>
<sequence>RLLCFSGTLNSAPGSRGGWEPPPPRQRPPPPDPAWSHPLPGSGGGQRFLCRLPCSRARGLARLRDPACSPRAAGQPFVPPLARAPQPLPGAGRAPWAEPLPDQRRARGFFVYSGSRRRRRALGLGTELPQTLAAPPASPLLAAPAERDTHLGCSTSSLSRAYLHCPTAFLLSPPPVPSPGCPPCLEGRFGSLASSSNLVLSLKQRAREGNGRWICYNLPALCSKCTSWTKTTPSMDVRFYPAAAGSSLPGDPSNLDFAQCLGYYSYNKFGNNNNYMNMTEANNAFLSANEQTFHTPSLGDEEFEIPPITPPPESDPTLGMADILLPFQGLGDQLPGQGNEFTPQFPPQSLDLPSITISRNLVEQDGVIHSNGLHMDHSHSQVSQYRQDHSLIMRSIVHMTDAARSGIMPPSQLTTINQSQLSAQLGLNLGGTSLPHTSPSPPASKSATPSPSSSINEEDADESNRATGEKRAAPDSGKKPKTPKKKKKKDPNEPQKPVSAYALFFRDTQAAIKGQNPNATFGEVSKIVASMWDSLGEEQKQVYKRKTEAAKKEYLKALAAYRASLVSKAAAESAEAQTIRSVQQTLASTNLSSSLLLNTPLSQHATVSASPQTLQQSLPRAIAPKPLTMRLPMNQIVASVTIAPNMPANIAAPLISSMGTNMVATPSSSQVSPSMQTQQHQMQQLQQQQMQQMQQQQLHQHQMHQQIQQQMQQQHFQHHMQQHLQQQQHLHQQLNQQQIQQQLQQIQIQQMQQQQMQHMQHQSQPSPQQHSPVASQMTSPIPAIGSPQPASQQHQSQTQTQVLSQVSIF</sequence>
<gene>
    <name evidence="7" type="ORF">KIL84_005252</name>
</gene>
<feature type="compositionally biased region" description="Low complexity" evidence="5">
    <location>
        <begin position="786"/>
        <end position="803"/>
    </location>
</feature>
<evidence type="ECO:0000259" key="6">
    <source>
        <dbReference type="PROSITE" id="PS50118"/>
    </source>
</evidence>
<organism evidence="7 8">
    <name type="scientific">Mauremys mutica</name>
    <name type="common">yellowpond turtle</name>
    <dbReference type="NCBI Taxonomy" id="74926"/>
    <lineage>
        <taxon>Eukaryota</taxon>
        <taxon>Metazoa</taxon>
        <taxon>Chordata</taxon>
        <taxon>Craniata</taxon>
        <taxon>Vertebrata</taxon>
        <taxon>Euteleostomi</taxon>
        <taxon>Archelosauria</taxon>
        <taxon>Testudinata</taxon>
        <taxon>Testudines</taxon>
        <taxon>Cryptodira</taxon>
        <taxon>Durocryptodira</taxon>
        <taxon>Testudinoidea</taxon>
        <taxon>Geoemydidae</taxon>
        <taxon>Geoemydinae</taxon>
        <taxon>Mauremys</taxon>
    </lineage>
</organism>
<evidence type="ECO:0000256" key="2">
    <source>
        <dbReference type="ARBA" id="ARBA00023125"/>
    </source>
</evidence>
<dbReference type="PROSITE" id="PS50118">
    <property type="entry name" value="HMG_BOX_2"/>
    <property type="match status" value="1"/>
</dbReference>
<feature type="compositionally biased region" description="Polar residues" evidence="5">
    <location>
        <begin position="427"/>
        <end position="436"/>
    </location>
</feature>
<evidence type="ECO:0000256" key="3">
    <source>
        <dbReference type="ARBA" id="ARBA00023242"/>
    </source>
</evidence>
<accession>A0A9D3XKK8</accession>
<dbReference type="Proteomes" id="UP000827986">
    <property type="component" value="Unassembled WGS sequence"/>
</dbReference>
<name>A0A9D3XKK8_9SAUR</name>
<feature type="region of interest" description="Disordered" evidence="5">
    <location>
        <begin position="68"/>
        <end position="99"/>
    </location>
</feature>
<feature type="region of interest" description="Disordered" evidence="5">
    <location>
        <begin position="427"/>
        <end position="497"/>
    </location>
</feature>
<evidence type="ECO:0000256" key="5">
    <source>
        <dbReference type="SAM" id="MobiDB-lite"/>
    </source>
</evidence>
<feature type="DNA-binding region" description="HMG box" evidence="4">
    <location>
        <begin position="494"/>
        <end position="562"/>
    </location>
</feature>
<keyword evidence="8" id="KW-1185">Reference proteome</keyword>
<evidence type="ECO:0000256" key="4">
    <source>
        <dbReference type="PROSITE-ProRule" id="PRU00267"/>
    </source>
</evidence>
<dbReference type="FunFam" id="1.10.30.10:FF:000005">
    <property type="entry name" value="TOX high mobility group box family member 3"/>
    <property type="match status" value="1"/>
</dbReference>
<dbReference type="SUPFAM" id="SSF47095">
    <property type="entry name" value="HMG-box"/>
    <property type="match status" value="1"/>
</dbReference>
<dbReference type="GO" id="GO:0031490">
    <property type="term" value="F:chromatin DNA binding"/>
    <property type="evidence" value="ECO:0007669"/>
    <property type="project" value="TreeGrafter"/>
</dbReference>
<feature type="region of interest" description="Disordered" evidence="5">
    <location>
        <begin position="1"/>
        <end position="42"/>
    </location>
</feature>
<feature type="compositionally biased region" description="Low complexity" evidence="5">
    <location>
        <begin position="443"/>
        <end position="454"/>
    </location>
</feature>
<dbReference type="Gene3D" id="1.10.30.10">
    <property type="entry name" value="High mobility group box domain"/>
    <property type="match status" value="1"/>
</dbReference>
<comment type="subcellular location">
    <subcellularLocation>
        <location evidence="1">Nucleus</location>
    </subcellularLocation>
</comment>
<feature type="region of interest" description="Disordered" evidence="5">
    <location>
        <begin position="663"/>
        <end position="729"/>
    </location>
</feature>
<feature type="compositionally biased region" description="Polar residues" evidence="5">
    <location>
        <begin position="663"/>
        <end position="674"/>
    </location>
</feature>
<feature type="region of interest" description="Disordered" evidence="5">
    <location>
        <begin position="754"/>
        <end position="803"/>
    </location>
</feature>
<dbReference type="PRINTS" id="PR00886">
    <property type="entry name" value="HIGHMOBLTY12"/>
</dbReference>
<protein>
    <recommendedName>
        <fullName evidence="6">HMG box domain-containing protein</fullName>
    </recommendedName>
</protein>
<dbReference type="GO" id="GO:0006357">
    <property type="term" value="P:regulation of transcription by RNA polymerase II"/>
    <property type="evidence" value="ECO:0007669"/>
    <property type="project" value="TreeGrafter"/>
</dbReference>
<feature type="non-terminal residue" evidence="7">
    <location>
        <position position="1"/>
    </location>
</feature>
<reference evidence="7" key="1">
    <citation type="submission" date="2021-09" db="EMBL/GenBank/DDBJ databases">
        <title>The genome of Mauremys mutica provides insights into the evolution of semi-aquatic lifestyle.</title>
        <authorList>
            <person name="Gong S."/>
            <person name="Gao Y."/>
        </authorList>
    </citation>
    <scope>NUCLEOTIDE SEQUENCE</scope>
    <source>
        <strain evidence="7">MM-2020</strain>
        <tissue evidence="7">Muscle</tissue>
    </source>
</reference>
<feature type="compositionally biased region" description="Basic residues" evidence="5">
    <location>
        <begin position="479"/>
        <end position="489"/>
    </location>
</feature>
<evidence type="ECO:0000313" key="8">
    <source>
        <dbReference type="Proteomes" id="UP000827986"/>
    </source>
</evidence>
<dbReference type="PANTHER" id="PTHR45781:SF3">
    <property type="entry name" value="TOX HIGH MOBILITY GROUP BOX FAMILY MEMBER 3"/>
    <property type="match status" value="1"/>
</dbReference>
<feature type="compositionally biased region" description="Basic and acidic residues" evidence="5">
    <location>
        <begin position="462"/>
        <end position="478"/>
    </location>
</feature>
<dbReference type="InterPro" id="IPR051365">
    <property type="entry name" value="TOX_HMG-box_domain"/>
</dbReference>
<dbReference type="CDD" id="cd21995">
    <property type="entry name" value="HMG-box_TOX-like"/>
    <property type="match status" value="1"/>
</dbReference>